<dbReference type="EMBL" id="JAUSRR010000006">
    <property type="protein sequence ID" value="MDP9924941.1"/>
    <property type="molecule type" value="Genomic_DNA"/>
</dbReference>
<proteinExistence type="predicted"/>
<evidence type="ECO:0000313" key="5">
    <source>
        <dbReference type="EMBL" id="ATA56494.1"/>
    </source>
</evidence>
<sequence length="346" mass="38338">MHRSPPDFASRVYGPQRVAAIVATLVEEGIAPEQTLSGSGLTEDQLRAPATRISYEQAAVVFRNAVRLAPGPSIAFRAGIRMHLTAYGMYGYGLLSSPTHADLMDFTIKYNRVMGPVAGPVSYTCSGGTAVLPYEVLLSSDPQDPLYRFALEFAFAVHLRLGRDLFGPSFGLSALHVRFAEPEDLSAYRTLFGCPVAFGQPRDELHVGSPWVGHPSRLPDSVTHAMVSEMCQQVLADLPRSGGVSSVVRRTLIDHMPWRFPTIEPMASELSIHPRTLRRRLETEGTTYRGILADVRRVLAIEYLRTTRMTTEEIAERLGYSDASNFRHAFVRWTGRSPQDYRAAKA</sequence>
<dbReference type="Pfam" id="PF12625">
    <property type="entry name" value="Arabinose_bd"/>
    <property type="match status" value="1"/>
</dbReference>
<dbReference type="AlphaFoldDB" id="A0A250DQC5"/>
<evidence type="ECO:0000256" key="2">
    <source>
        <dbReference type="ARBA" id="ARBA00023125"/>
    </source>
</evidence>
<evidence type="ECO:0000259" key="4">
    <source>
        <dbReference type="PROSITE" id="PS01124"/>
    </source>
</evidence>
<reference evidence="6" key="2">
    <citation type="submission" date="2023-07" db="EMBL/GenBank/DDBJ databases">
        <title>Sorghum-associated microbial communities from plants grown in Nebraska, USA.</title>
        <authorList>
            <person name="Schachtman D."/>
        </authorList>
    </citation>
    <scope>NUCLEOTIDE SEQUENCE</scope>
    <source>
        <strain evidence="6">DS2795</strain>
    </source>
</reference>
<dbReference type="Proteomes" id="UP000217154">
    <property type="component" value="Chromosome"/>
</dbReference>
<dbReference type="RefSeq" id="WP_095746631.1">
    <property type="nucleotide sequence ID" value="NZ_BKDI01000002.1"/>
</dbReference>
<dbReference type="PANTHER" id="PTHR47894:SF1">
    <property type="entry name" value="HTH-TYPE TRANSCRIPTIONAL REGULATOR VQSM"/>
    <property type="match status" value="1"/>
</dbReference>
<reference evidence="5 7" key="1">
    <citation type="submission" date="2017-09" db="EMBL/GenBank/DDBJ databases">
        <title>The diverse metabolic capabilities of V. boronicumulans make it an excellent choice for continued studies on novel biodegradation.</title>
        <authorList>
            <person name="Sun S."/>
        </authorList>
    </citation>
    <scope>NUCLEOTIDE SEQUENCE [LARGE SCALE GENOMIC DNA]</scope>
    <source>
        <strain evidence="5 7">J1</strain>
    </source>
</reference>
<evidence type="ECO:0000256" key="3">
    <source>
        <dbReference type="ARBA" id="ARBA00023163"/>
    </source>
</evidence>
<dbReference type="Proteomes" id="UP001244295">
    <property type="component" value="Unassembled WGS sequence"/>
</dbReference>
<dbReference type="SUPFAM" id="SSF46689">
    <property type="entry name" value="Homeodomain-like"/>
    <property type="match status" value="1"/>
</dbReference>
<name>A0A250DQC5_9BURK</name>
<dbReference type="GO" id="GO:0000976">
    <property type="term" value="F:transcription cis-regulatory region binding"/>
    <property type="evidence" value="ECO:0007669"/>
    <property type="project" value="TreeGrafter"/>
</dbReference>
<evidence type="ECO:0000256" key="1">
    <source>
        <dbReference type="ARBA" id="ARBA00023015"/>
    </source>
</evidence>
<dbReference type="EMBL" id="CP023284">
    <property type="protein sequence ID" value="ATA56494.1"/>
    <property type="molecule type" value="Genomic_DNA"/>
</dbReference>
<dbReference type="GO" id="GO:0003700">
    <property type="term" value="F:DNA-binding transcription factor activity"/>
    <property type="evidence" value="ECO:0007669"/>
    <property type="project" value="InterPro"/>
</dbReference>
<dbReference type="Gene3D" id="1.10.10.60">
    <property type="entry name" value="Homeodomain-like"/>
    <property type="match status" value="1"/>
</dbReference>
<evidence type="ECO:0000313" key="7">
    <source>
        <dbReference type="Proteomes" id="UP000217154"/>
    </source>
</evidence>
<gene>
    <name evidence="5" type="ORF">CKY39_27090</name>
    <name evidence="6" type="ORF">J2W25_003977</name>
</gene>
<dbReference type="SMART" id="SM00342">
    <property type="entry name" value="HTH_ARAC"/>
    <property type="match status" value="1"/>
</dbReference>
<dbReference type="Pfam" id="PF12833">
    <property type="entry name" value="HTH_18"/>
    <property type="match status" value="1"/>
</dbReference>
<evidence type="ECO:0000313" key="6">
    <source>
        <dbReference type="EMBL" id="MDP9924941.1"/>
    </source>
</evidence>
<keyword evidence="3" id="KW-0804">Transcription</keyword>
<dbReference type="PANTHER" id="PTHR47894">
    <property type="entry name" value="HTH-TYPE TRANSCRIPTIONAL REGULATOR GADX"/>
    <property type="match status" value="1"/>
</dbReference>
<organism evidence="5 7">
    <name type="scientific">Variovorax boronicumulans</name>
    <dbReference type="NCBI Taxonomy" id="436515"/>
    <lineage>
        <taxon>Bacteria</taxon>
        <taxon>Pseudomonadati</taxon>
        <taxon>Pseudomonadota</taxon>
        <taxon>Betaproteobacteria</taxon>
        <taxon>Burkholderiales</taxon>
        <taxon>Comamonadaceae</taxon>
        <taxon>Variovorax</taxon>
    </lineage>
</organism>
<accession>A0A250DQC5</accession>
<dbReference type="InterPro" id="IPR009057">
    <property type="entry name" value="Homeodomain-like_sf"/>
</dbReference>
<dbReference type="GO" id="GO:0005829">
    <property type="term" value="C:cytosol"/>
    <property type="evidence" value="ECO:0007669"/>
    <property type="project" value="TreeGrafter"/>
</dbReference>
<dbReference type="InterPro" id="IPR032687">
    <property type="entry name" value="AraC-type_N"/>
</dbReference>
<keyword evidence="1" id="KW-0805">Transcription regulation</keyword>
<dbReference type="KEGG" id="vbo:CKY39_27090"/>
<keyword evidence="2 6" id="KW-0238">DNA-binding</keyword>
<protein>
    <submittedName>
        <fullName evidence="5">AraC family transcriptional regulator</fullName>
    </submittedName>
    <submittedName>
        <fullName evidence="6">AraC-like DNA-binding protein</fullName>
    </submittedName>
</protein>
<feature type="domain" description="HTH araC/xylS-type" evidence="4">
    <location>
        <begin position="246"/>
        <end position="344"/>
    </location>
</feature>
<dbReference type="PROSITE" id="PS01124">
    <property type="entry name" value="HTH_ARAC_FAMILY_2"/>
    <property type="match status" value="1"/>
</dbReference>
<dbReference type="InterPro" id="IPR018060">
    <property type="entry name" value="HTH_AraC"/>
</dbReference>